<reference evidence="1 2" key="1">
    <citation type="submission" date="2016-02" db="EMBL/GenBank/DDBJ databases">
        <title>Band-tailed pigeon sequencing and assembly.</title>
        <authorList>
            <person name="Soares A.E."/>
            <person name="Novak B.J."/>
            <person name="Rice E.S."/>
            <person name="O'Connell B."/>
            <person name="Chang D."/>
            <person name="Weber S."/>
            <person name="Shapiro B."/>
        </authorList>
    </citation>
    <scope>NUCLEOTIDE SEQUENCE [LARGE SCALE GENOMIC DNA]</scope>
    <source>
        <strain evidence="1">BTP2013</strain>
        <tissue evidence="1">Blood</tissue>
    </source>
</reference>
<accession>A0A1V4J3L3</accession>
<evidence type="ECO:0000313" key="2">
    <source>
        <dbReference type="Proteomes" id="UP000190648"/>
    </source>
</evidence>
<proteinExistence type="predicted"/>
<comment type="caution">
    <text evidence="1">The sequence shown here is derived from an EMBL/GenBank/DDBJ whole genome shotgun (WGS) entry which is preliminary data.</text>
</comment>
<gene>
    <name evidence="1" type="ORF">AV530_012260</name>
</gene>
<sequence>MAQVPCSHIGICDFPLQAELTAVNVTSFVPFPNRGAVTEKYHICAVYHSTAEAMALEQGFELREIRM</sequence>
<keyword evidence="2" id="KW-1185">Reference proteome</keyword>
<organism evidence="1 2">
    <name type="scientific">Patagioenas fasciata monilis</name>
    <dbReference type="NCBI Taxonomy" id="372326"/>
    <lineage>
        <taxon>Eukaryota</taxon>
        <taxon>Metazoa</taxon>
        <taxon>Chordata</taxon>
        <taxon>Craniata</taxon>
        <taxon>Vertebrata</taxon>
        <taxon>Euteleostomi</taxon>
        <taxon>Archelosauria</taxon>
        <taxon>Archosauria</taxon>
        <taxon>Dinosauria</taxon>
        <taxon>Saurischia</taxon>
        <taxon>Theropoda</taxon>
        <taxon>Coelurosauria</taxon>
        <taxon>Aves</taxon>
        <taxon>Neognathae</taxon>
        <taxon>Neoaves</taxon>
        <taxon>Columbimorphae</taxon>
        <taxon>Columbiformes</taxon>
        <taxon>Columbidae</taxon>
        <taxon>Patagioenas</taxon>
    </lineage>
</organism>
<dbReference type="AlphaFoldDB" id="A0A1V4J3L3"/>
<dbReference type="Proteomes" id="UP000190648">
    <property type="component" value="Unassembled WGS sequence"/>
</dbReference>
<protein>
    <submittedName>
        <fullName evidence="1">Uncharacterized protein</fullName>
    </submittedName>
</protein>
<name>A0A1V4J3L3_PATFA</name>
<dbReference type="EMBL" id="LSYS01009459">
    <property type="protein sequence ID" value="OPJ66327.1"/>
    <property type="molecule type" value="Genomic_DNA"/>
</dbReference>
<evidence type="ECO:0000313" key="1">
    <source>
        <dbReference type="EMBL" id="OPJ66327.1"/>
    </source>
</evidence>